<proteinExistence type="predicted"/>
<dbReference type="EMBL" id="CAJNOW010016613">
    <property type="protein sequence ID" value="CAF1651229.1"/>
    <property type="molecule type" value="Genomic_DNA"/>
</dbReference>
<evidence type="ECO:0000313" key="2">
    <source>
        <dbReference type="EMBL" id="CAF1606350.1"/>
    </source>
</evidence>
<dbReference type="OrthoDB" id="9974792at2759"/>
<dbReference type="InterPro" id="IPR036047">
    <property type="entry name" value="F-box-like_dom_sf"/>
</dbReference>
<reference evidence="3" key="1">
    <citation type="submission" date="2021-02" db="EMBL/GenBank/DDBJ databases">
        <authorList>
            <person name="Nowell W R."/>
        </authorList>
    </citation>
    <scope>NUCLEOTIDE SEQUENCE</scope>
</reference>
<dbReference type="EMBL" id="CAJOBH010001671">
    <property type="protein sequence ID" value="CAF3867339.1"/>
    <property type="molecule type" value="Genomic_DNA"/>
</dbReference>
<evidence type="ECO:0000313" key="6">
    <source>
        <dbReference type="Proteomes" id="UP000663834"/>
    </source>
</evidence>
<dbReference type="EMBL" id="CAJOBJ010004249">
    <property type="protein sequence ID" value="CAF3994180.1"/>
    <property type="molecule type" value="Genomic_DNA"/>
</dbReference>
<dbReference type="PANTHER" id="PTHR20872">
    <property type="match status" value="1"/>
</dbReference>
<dbReference type="Proteomes" id="UP000681967">
    <property type="component" value="Unassembled WGS sequence"/>
</dbReference>
<dbReference type="Gene3D" id="1.20.1280.50">
    <property type="match status" value="1"/>
</dbReference>
<evidence type="ECO:0000313" key="5">
    <source>
        <dbReference type="EMBL" id="CAF3994180.1"/>
    </source>
</evidence>
<dbReference type="SUPFAM" id="SSF81383">
    <property type="entry name" value="F-box domain"/>
    <property type="match status" value="1"/>
</dbReference>
<dbReference type="PROSITE" id="PS50181">
    <property type="entry name" value="FBOX"/>
    <property type="match status" value="1"/>
</dbReference>
<dbReference type="Proteomes" id="UP000663855">
    <property type="component" value="Unassembled WGS sequence"/>
</dbReference>
<protein>
    <recommendedName>
        <fullName evidence="1">F-box domain-containing protein</fullName>
    </recommendedName>
</protein>
<name>A0A816ELC6_9BILA</name>
<dbReference type="InterPro" id="IPR001810">
    <property type="entry name" value="F-box_dom"/>
</dbReference>
<dbReference type="AlphaFoldDB" id="A0A816ELC6"/>
<evidence type="ECO:0000259" key="1">
    <source>
        <dbReference type="PROSITE" id="PS50181"/>
    </source>
</evidence>
<sequence length="110" mass="13375">MGWDELPSILLEDIFSLVSITQRYYCSQVCRSWNEIFYSSVVWYTFVFDGVTFTRKKFNLFRGYERILNAYRVQRYLSRKSQCMRRLIIQPIPEYHNMCDFLNSISVIRI</sequence>
<feature type="domain" description="F-box" evidence="1">
    <location>
        <begin position="1"/>
        <end position="46"/>
    </location>
</feature>
<dbReference type="Pfam" id="PF12937">
    <property type="entry name" value="F-box-like"/>
    <property type="match status" value="1"/>
</dbReference>
<organism evidence="3 6">
    <name type="scientific">Rotaria magnacalcarata</name>
    <dbReference type="NCBI Taxonomy" id="392030"/>
    <lineage>
        <taxon>Eukaryota</taxon>
        <taxon>Metazoa</taxon>
        <taxon>Spiralia</taxon>
        <taxon>Gnathifera</taxon>
        <taxon>Rotifera</taxon>
        <taxon>Eurotatoria</taxon>
        <taxon>Bdelloidea</taxon>
        <taxon>Philodinida</taxon>
        <taxon>Philodinidae</taxon>
        <taxon>Rotaria</taxon>
    </lineage>
</organism>
<comment type="caution">
    <text evidence="3">The sequence shown here is derived from an EMBL/GenBank/DDBJ whole genome shotgun (WGS) entry which is preliminary data.</text>
</comment>
<dbReference type="Proteomes" id="UP000681720">
    <property type="component" value="Unassembled WGS sequence"/>
</dbReference>
<dbReference type="EMBL" id="CAJNOV010017338">
    <property type="protein sequence ID" value="CAF1606350.1"/>
    <property type="molecule type" value="Genomic_DNA"/>
</dbReference>
<accession>A0A816ELC6</accession>
<evidence type="ECO:0000313" key="4">
    <source>
        <dbReference type="EMBL" id="CAF3867339.1"/>
    </source>
</evidence>
<evidence type="ECO:0000313" key="3">
    <source>
        <dbReference type="EMBL" id="CAF1651229.1"/>
    </source>
</evidence>
<gene>
    <name evidence="4" type="ORF">BYL167_LOCUS6723</name>
    <name evidence="2" type="ORF">CJN711_LOCUS35937</name>
    <name evidence="5" type="ORF">GIL414_LOCUS11381</name>
    <name evidence="3" type="ORF">KQP761_LOCUS30016</name>
</gene>
<dbReference type="PANTHER" id="PTHR20872:SF1">
    <property type="entry name" value="F-BOX DOMAIN-CONTAINING PROTEIN"/>
    <property type="match status" value="1"/>
</dbReference>
<dbReference type="Proteomes" id="UP000663834">
    <property type="component" value="Unassembled WGS sequence"/>
</dbReference>